<dbReference type="EMBL" id="MU167665">
    <property type="protein sequence ID" value="KAG0139254.1"/>
    <property type="molecule type" value="Genomic_DNA"/>
</dbReference>
<feature type="domain" description="DUF7872" evidence="1">
    <location>
        <begin position="226"/>
        <end position="449"/>
    </location>
</feature>
<name>A0A9P6T5F5_9BASI</name>
<protein>
    <recommendedName>
        <fullName evidence="1">DUF7872 domain-containing protein</fullName>
    </recommendedName>
</protein>
<organism evidence="2 3">
    <name type="scientific">Cronartium quercuum f. sp. fusiforme G11</name>
    <dbReference type="NCBI Taxonomy" id="708437"/>
    <lineage>
        <taxon>Eukaryota</taxon>
        <taxon>Fungi</taxon>
        <taxon>Dikarya</taxon>
        <taxon>Basidiomycota</taxon>
        <taxon>Pucciniomycotina</taxon>
        <taxon>Pucciniomycetes</taxon>
        <taxon>Pucciniales</taxon>
        <taxon>Coleosporiaceae</taxon>
        <taxon>Cronartium</taxon>
    </lineage>
</organism>
<dbReference type="Proteomes" id="UP000886653">
    <property type="component" value="Unassembled WGS sequence"/>
</dbReference>
<accession>A0A9P6T5F5</accession>
<gene>
    <name evidence="2" type="ORF">CROQUDRAFT_726637</name>
</gene>
<proteinExistence type="predicted"/>
<dbReference type="PANTHER" id="PTHR33339:SF1">
    <property type="entry name" value="LYSM DOMAIN-CONTAINING PROTEIN"/>
    <property type="match status" value="1"/>
</dbReference>
<comment type="caution">
    <text evidence="2">The sequence shown here is derived from an EMBL/GenBank/DDBJ whole genome shotgun (WGS) entry which is preliminary data.</text>
</comment>
<evidence type="ECO:0000313" key="3">
    <source>
        <dbReference type="Proteomes" id="UP000886653"/>
    </source>
</evidence>
<dbReference type="PANTHER" id="PTHR33339">
    <property type="entry name" value="LYSM DOMAIN-CONTAINING PROTEIN"/>
    <property type="match status" value="1"/>
</dbReference>
<evidence type="ECO:0000259" key="1">
    <source>
        <dbReference type="Pfam" id="PF25278"/>
    </source>
</evidence>
<sequence length="450" mass="51305">MRTRYWIGFISSLILKSKCSIKEPVTDLPPIYSTTTITPTNSSIEYLHPHHNQNELDQDPCKPRTICPSLWSELNLNQYLLNYPGGDQISLEQLAVNSKLLNFDCGIDKMCYAGQLCSPVRGKDWYVLVAAQEWNSFMNIMYQAIGFSMTMMQGVIPSMIADFFPDENDDWAIAKAYLTFFSNLAKVHPTEGHISNTKWWMQLIQGQIGLSAGEANVMDYSIVPDPKNQHDKWTYFIYQLSKNQDLIQNQLTKSSEEIISAGISTENGILGTLKDGQFLIDHVHYRKFINFAANEQNQMKLSIELHLLSGIWEKQKYFITRGSHACDKSGPNGAFDGENELSYCGPDNIMMNIVKVGEGDKLINKVYNGKLVLDKYNFTSQFLIERAWNCQKQSNEFEFDVWNSSTPIKIDSECSFNLPVCDLTRPDLHELGRHPNKVVEICREKCGLPL</sequence>
<dbReference type="InterPro" id="IPR057194">
    <property type="entry name" value="DUF7872"/>
</dbReference>
<dbReference type="AlphaFoldDB" id="A0A9P6T5F5"/>
<evidence type="ECO:0000313" key="2">
    <source>
        <dbReference type="EMBL" id="KAG0139254.1"/>
    </source>
</evidence>
<dbReference type="Pfam" id="PF25278">
    <property type="entry name" value="DUF7872"/>
    <property type="match status" value="1"/>
</dbReference>
<keyword evidence="3" id="KW-1185">Reference proteome</keyword>
<reference evidence="2" key="1">
    <citation type="submission" date="2013-11" db="EMBL/GenBank/DDBJ databases">
        <title>Genome sequence of the fusiform rust pathogen reveals effectors for host alternation and coevolution with pine.</title>
        <authorList>
            <consortium name="DOE Joint Genome Institute"/>
            <person name="Smith K."/>
            <person name="Pendleton A."/>
            <person name="Kubisiak T."/>
            <person name="Anderson C."/>
            <person name="Salamov A."/>
            <person name="Aerts A."/>
            <person name="Riley R."/>
            <person name="Clum A."/>
            <person name="Lindquist E."/>
            <person name="Ence D."/>
            <person name="Campbell M."/>
            <person name="Kronenberg Z."/>
            <person name="Feau N."/>
            <person name="Dhillon B."/>
            <person name="Hamelin R."/>
            <person name="Burleigh J."/>
            <person name="Smith J."/>
            <person name="Yandell M."/>
            <person name="Nelson C."/>
            <person name="Grigoriev I."/>
            <person name="Davis J."/>
        </authorList>
    </citation>
    <scope>NUCLEOTIDE SEQUENCE</scope>
    <source>
        <strain evidence="2">G11</strain>
    </source>
</reference>
<dbReference type="OrthoDB" id="2499475at2759"/>